<dbReference type="EMBL" id="JBBNAF010000011">
    <property type="protein sequence ID" value="KAK9099056.1"/>
    <property type="molecule type" value="Genomic_DNA"/>
</dbReference>
<dbReference type="AlphaFoldDB" id="A0AAP0ETN6"/>
<name>A0AAP0ETN6_9MAGN</name>
<accession>A0AAP0ETN6</accession>
<comment type="caution">
    <text evidence="1">The sequence shown here is derived from an EMBL/GenBank/DDBJ whole genome shotgun (WGS) entry which is preliminary data.</text>
</comment>
<evidence type="ECO:0000313" key="1">
    <source>
        <dbReference type="EMBL" id="KAK9099056.1"/>
    </source>
</evidence>
<dbReference type="Proteomes" id="UP001420932">
    <property type="component" value="Unassembled WGS sequence"/>
</dbReference>
<sequence>MLCSLTSLISRVHSLESLSLLLDPPCSRLSLQISPISLFFISWLPSCRTLPHNQSLSGIALSFLLTIENDEEK</sequence>
<gene>
    <name evidence="1" type="ORF">Syun_026101</name>
</gene>
<proteinExistence type="predicted"/>
<protein>
    <submittedName>
        <fullName evidence="1">Uncharacterized protein</fullName>
    </submittedName>
</protein>
<keyword evidence="2" id="KW-1185">Reference proteome</keyword>
<evidence type="ECO:0000313" key="2">
    <source>
        <dbReference type="Proteomes" id="UP001420932"/>
    </source>
</evidence>
<reference evidence="1 2" key="1">
    <citation type="submission" date="2024-01" db="EMBL/GenBank/DDBJ databases">
        <title>Genome assemblies of Stephania.</title>
        <authorList>
            <person name="Yang L."/>
        </authorList>
    </citation>
    <scope>NUCLEOTIDE SEQUENCE [LARGE SCALE GENOMIC DNA]</scope>
    <source>
        <strain evidence="1">YNDBR</strain>
        <tissue evidence="1">Leaf</tissue>
    </source>
</reference>
<organism evidence="1 2">
    <name type="scientific">Stephania yunnanensis</name>
    <dbReference type="NCBI Taxonomy" id="152371"/>
    <lineage>
        <taxon>Eukaryota</taxon>
        <taxon>Viridiplantae</taxon>
        <taxon>Streptophyta</taxon>
        <taxon>Embryophyta</taxon>
        <taxon>Tracheophyta</taxon>
        <taxon>Spermatophyta</taxon>
        <taxon>Magnoliopsida</taxon>
        <taxon>Ranunculales</taxon>
        <taxon>Menispermaceae</taxon>
        <taxon>Menispermoideae</taxon>
        <taxon>Cissampelideae</taxon>
        <taxon>Stephania</taxon>
    </lineage>
</organism>